<evidence type="ECO:0000313" key="2">
    <source>
        <dbReference type="EMBL" id="QWY78284.1"/>
    </source>
</evidence>
<dbReference type="Proteomes" id="UP000075653">
    <property type="component" value="Unassembled WGS sequence"/>
</dbReference>
<accession>A0A8F3E2C8</accession>
<evidence type="ECO:0000313" key="1">
    <source>
        <dbReference type="EMBL" id="KXW57264.1"/>
    </source>
</evidence>
<dbReference type="GO" id="GO:0015774">
    <property type="term" value="P:polysaccharide transport"/>
    <property type="evidence" value="ECO:0007669"/>
    <property type="project" value="InterPro"/>
</dbReference>
<sequence>MKHFVFLQGMPSPFFSRIARQLKQRGARVSGINFCVGDWLFWRGGEATHYRGSLAQWSDFFHRYCQSKTVTDLVLLGEQRRYHKEAVAVAKTLGVRVTVTDFGYLRPDWITLEQDGMGGNSRFPRDPEVLEVLARGVAEPDLSESYRDSALNMAKGDLLYSFSTVFFWPFFPRYQRSDHRPHPFRYFPVMGLTLLRMHLKKNRIQAQLSDVLVEKGGFFVFPLQLEHDFQIISYSSLNSLDEALEKVIGSFARYADGMDRLVIKRHPWDPGFRNWAKKVRYWSDFYGIGERVTYLEGGNLDRLIEKAKGMVTVNSTSGVRALQLGCPVAVLGQAIYHSPGLTAQNGLDAFWMAPPRPDPGCVSAFIRALVATIQIRGVFFDEQGLTVGVDAAVRRLWLERVGDALLGDGQE</sequence>
<dbReference type="PATRIC" id="fig|1789004.3.peg.2319"/>
<keyword evidence="3" id="KW-1185">Reference proteome</keyword>
<accession>A0A149VWI8</accession>
<dbReference type="EMBL" id="LRRD01000081">
    <property type="protein sequence ID" value="KXW57264.1"/>
    <property type="molecule type" value="Genomic_DNA"/>
</dbReference>
<dbReference type="EMBL" id="CP071137">
    <property type="protein sequence ID" value="QWY78284.1"/>
    <property type="molecule type" value="Genomic_DNA"/>
</dbReference>
<dbReference type="Proteomes" id="UP000683551">
    <property type="component" value="Chromosome"/>
</dbReference>
<evidence type="ECO:0000313" key="3">
    <source>
        <dbReference type="Proteomes" id="UP000075653"/>
    </source>
</evidence>
<name>A0A8F3E2C8_9PROT</name>
<dbReference type="AlphaFoldDB" id="A0A8F3E2C8"/>
<proteinExistence type="predicted"/>
<dbReference type="RefSeq" id="WP_062188522.1">
    <property type="nucleotide sequence ID" value="NZ_CP053675.1"/>
</dbReference>
<reference evidence="2" key="2">
    <citation type="submission" date="2021-02" db="EMBL/GenBank/DDBJ databases">
        <title>Comparative genomics of Ferrovum myxofaciens strains, predominant extremophile bacteria forming large biofilm stalactites in acid mine ecosystems.</title>
        <authorList>
            <person name="Burkartova K."/>
            <person name="Ridl J."/>
            <person name="Pajer P."/>
            <person name="Falteisek L."/>
        </authorList>
    </citation>
    <scope>NUCLEOTIDE SEQUENCE</scope>
    <source>
        <strain evidence="2">MI1III</strain>
    </source>
</reference>
<dbReference type="InterPro" id="IPR007833">
    <property type="entry name" value="Capsule_polysaccharide_synth"/>
</dbReference>
<dbReference type="Pfam" id="PF05159">
    <property type="entry name" value="Capsule_synth"/>
    <property type="match status" value="1"/>
</dbReference>
<dbReference type="GO" id="GO:0000271">
    <property type="term" value="P:polysaccharide biosynthetic process"/>
    <property type="evidence" value="ECO:0007669"/>
    <property type="project" value="InterPro"/>
</dbReference>
<protein>
    <submittedName>
        <fullName evidence="2">Capsular biosynthesis protein</fullName>
    </submittedName>
    <submittedName>
        <fullName evidence="1">Capsule polysaccharide biosynthesis protein</fullName>
    </submittedName>
</protein>
<dbReference type="CDD" id="cd16441">
    <property type="entry name" value="beta_Kdo_transferase_KpsS"/>
    <property type="match status" value="1"/>
</dbReference>
<organism evidence="1 3">
    <name type="scientific">Ferrovum myxofaciens</name>
    <dbReference type="NCBI Taxonomy" id="416213"/>
    <lineage>
        <taxon>Bacteria</taxon>
        <taxon>Pseudomonadati</taxon>
        <taxon>Pseudomonadota</taxon>
        <taxon>Betaproteobacteria</taxon>
        <taxon>Ferrovales</taxon>
        <taxon>Ferrovaceae</taxon>
        <taxon>Ferrovum</taxon>
    </lineage>
</organism>
<gene>
    <name evidence="1" type="ORF">FEMY_22140</name>
    <name evidence="2" type="ORF">JZL65_04200</name>
</gene>
<reference evidence="1 3" key="1">
    <citation type="submission" date="2016-01" db="EMBL/GenBank/DDBJ databases">
        <title>Genome sequence of the acidophilic iron oxidising Ferrovum strain Z-31.</title>
        <authorList>
            <person name="Poehlein A."/>
            <person name="Ullrich S.R."/>
            <person name="Schloemann M."/>
            <person name="Muehling M."/>
            <person name="Daniel R."/>
        </authorList>
    </citation>
    <scope>NUCLEOTIDE SEQUENCE [LARGE SCALE GENOMIC DNA]</scope>
    <source>
        <strain evidence="1 3">Z-31</strain>
    </source>
</reference>